<accession>A0A4Y7TA49</accession>
<dbReference type="NCBIfam" id="TIGR01571">
    <property type="entry name" value="A_thal_Cys_rich"/>
    <property type="match status" value="1"/>
</dbReference>
<dbReference type="Pfam" id="PF04749">
    <property type="entry name" value="PLAC8"/>
    <property type="match status" value="1"/>
</dbReference>
<protein>
    <submittedName>
        <fullName evidence="2">PLAC8-domain-containing protein</fullName>
    </submittedName>
</protein>
<dbReference type="OrthoDB" id="1045822at2759"/>
<proteinExistence type="predicted"/>
<dbReference type="AlphaFoldDB" id="A0A4Y7TA49"/>
<sequence>MPTAPYALSSIPLFTADKPAVDLTGRLNPRGSTQGAQAPSNDGAGRRDGLPKPRTKTVDSVTGGRALTNPFSAPGSPAQLHAPLYNNSEWDLSTHSFVDDRGGGLFGYNKQLPGGTGEREGYGEGESLAAWDPYGYYDGDDEGRIREYTVGQQYGSWGRTHHELETIPEASSEDISSFRSAGSIVTINSSIHRRGAPEHSALDKDSRYPTFPLPSKTITTQPLPSIVMSTGEFDEIKERAMPRDWDTGLCSFSENCSKCCLGLWCPCVVYSQNKTRCEHMRREGVPLYAEERKWCTGDCISYALLSLCCFAWPLQTSNRAQIRDLLNIKGNCFGDCTAVCCCSSCALAQESRELTLEERELRLTISPSETM</sequence>
<gene>
    <name evidence="2" type="ORF">FA13DRAFT_477435</name>
</gene>
<feature type="region of interest" description="Disordered" evidence="1">
    <location>
        <begin position="22"/>
        <end position="75"/>
    </location>
</feature>
<evidence type="ECO:0000313" key="3">
    <source>
        <dbReference type="Proteomes" id="UP000298030"/>
    </source>
</evidence>
<evidence type="ECO:0000313" key="2">
    <source>
        <dbReference type="EMBL" id="TEB31045.1"/>
    </source>
</evidence>
<reference evidence="2 3" key="1">
    <citation type="journal article" date="2019" name="Nat. Ecol. Evol.">
        <title>Megaphylogeny resolves global patterns of mushroom evolution.</title>
        <authorList>
            <person name="Varga T."/>
            <person name="Krizsan K."/>
            <person name="Foldi C."/>
            <person name="Dima B."/>
            <person name="Sanchez-Garcia M."/>
            <person name="Sanchez-Ramirez S."/>
            <person name="Szollosi G.J."/>
            <person name="Szarkandi J.G."/>
            <person name="Papp V."/>
            <person name="Albert L."/>
            <person name="Andreopoulos W."/>
            <person name="Angelini C."/>
            <person name="Antonin V."/>
            <person name="Barry K.W."/>
            <person name="Bougher N.L."/>
            <person name="Buchanan P."/>
            <person name="Buyck B."/>
            <person name="Bense V."/>
            <person name="Catcheside P."/>
            <person name="Chovatia M."/>
            <person name="Cooper J."/>
            <person name="Damon W."/>
            <person name="Desjardin D."/>
            <person name="Finy P."/>
            <person name="Geml J."/>
            <person name="Haridas S."/>
            <person name="Hughes K."/>
            <person name="Justo A."/>
            <person name="Karasinski D."/>
            <person name="Kautmanova I."/>
            <person name="Kiss B."/>
            <person name="Kocsube S."/>
            <person name="Kotiranta H."/>
            <person name="LaButti K.M."/>
            <person name="Lechner B.E."/>
            <person name="Liimatainen K."/>
            <person name="Lipzen A."/>
            <person name="Lukacs Z."/>
            <person name="Mihaltcheva S."/>
            <person name="Morgado L.N."/>
            <person name="Niskanen T."/>
            <person name="Noordeloos M.E."/>
            <person name="Ohm R.A."/>
            <person name="Ortiz-Santana B."/>
            <person name="Ovrebo C."/>
            <person name="Racz N."/>
            <person name="Riley R."/>
            <person name="Savchenko A."/>
            <person name="Shiryaev A."/>
            <person name="Soop K."/>
            <person name="Spirin V."/>
            <person name="Szebenyi C."/>
            <person name="Tomsovsky M."/>
            <person name="Tulloss R.E."/>
            <person name="Uehling J."/>
            <person name="Grigoriev I.V."/>
            <person name="Vagvolgyi C."/>
            <person name="Papp T."/>
            <person name="Martin F.M."/>
            <person name="Miettinen O."/>
            <person name="Hibbett D.S."/>
            <person name="Nagy L.G."/>
        </authorList>
    </citation>
    <scope>NUCLEOTIDE SEQUENCE [LARGE SCALE GENOMIC DNA]</scope>
    <source>
        <strain evidence="2 3">FP101781</strain>
    </source>
</reference>
<comment type="caution">
    <text evidence="2">The sequence shown here is derived from an EMBL/GenBank/DDBJ whole genome shotgun (WGS) entry which is preliminary data.</text>
</comment>
<dbReference type="InterPro" id="IPR006461">
    <property type="entry name" value="PLAC_motif_containing"/>
</dbReference>
<name>A0A4Y7TA49_COPMI</name>
<evidence type="ECO:0000256" key="1">
    <source>
        <dbReference type="SAM" id="MobiDB-lite"/>
    </source>
</evidence>
<dbReference type="EMBL" id="QPFP01000020">
    <property type="protein sequence ID" value="TEB31045.1"/>
    <property type="molecule type" value="Genomic_DNA"/>
</dbReference>
<keyword evidence="3" id="KW-1185">Reference proteome</keyword>
<feature type="compositionally biased region" description="Polar residues" evidence="1">
    <location>
        <begin position="30"/>
        <end position="40"/>
    </location>
</feature>
<dbReference type="PANTHER" id="PTHR15907">
    <property type="entry name" value="DUF614 FAMILY PROTEIN-RELATED"/>
    <property type="match status" value="1"/>
</dbReference>
<dbReference type="STRING" id="71717.A0A4Y7TA49"/>
<dbReference type="Proteomes" id="UP000298030">
    <property type="component" value="Unassembled WGS sequence"/>
</dbReference>
<organism evidence="2 3">
    <name type="scientific">Coprinellus micaceus</name>
    <name type="common">Glistening ink-cap mushroom</name>
    <name type="synonym">Coprinus micaceus</name>
    <dbReference type="NCBI Taxonomy" id="71717"/>
    <lineage>
        <taxon>Eukaryota</taxon>
        <taxon>Fungi</taxon>
        <taxon>Dikarya</taxon>
        <taxon>Basidiomycota</taxon>
        <taxon>Agaricomycotina</taxon>
        <taxon>Agaricomycetes</taxon>
        <taxon>Agaricomycetidae</taxon>
        <taxon>Agaricales</taxon>
        <taxon>Agaricineae</taxon>
        <taxon>Psathyrellaceae</taxon>
        <taxon>Coprinellus</taxon>
    </lineage>
</organism>